<dbReference type="InterPro" id="IPR008271">
    <property type="entry name" value="Ser/Thr_kinase_AS"/>
</dbReference>
<name>A0A5C1ADR8_9BACT</name>
<evidence type="ECO:0000259" key="10">
    <source>
        <dbReference type="PROSITE" id="PS50011"/>
    </source>
</evidence>
<keyword evidence="9" id="KW-1133">Transmembrane helix</keyword>
<accession>A0A5C1ADR8</accession>
<dbReference type="SMART" id="SM00220">
    <property type="entry name" value="S_TKc"/>
    <property type="match status" value="1"/>
</dbReference>
<dbReference type="GO" id="GO:0004674">
    <property type="term" value="F:protein serine/threonine kinase activity"/>
    <property type="evidence" value="ECO:0007669"/>
    <property type="project" value="UniProtKB-KW"/>
</dbReference>
<dbReference type="EMBL" id="CP042425">
    <property type="protein sequence ID" value="QEL15264.1"/>
    <property type="molecule type" value="Genomic_DNA"/>
</dbReference>
<dbReference type="PANTHER" id="PTHR43289">
    <property type="entry name" value="MITOGEN-ACTIVATED PROTEIN KINASE KINASE KINASE 20-RELATED"/>
    <property type="match status" value="1"/>
</dbReference>
<dbReference type="Proteomes" id="UP000324974">
    <property type="component" value="Chromosome"/>
</dbReference>
<evidence type="ECO:0000256" key="6">
    <source>
        <dbReference type="ARBA" id="ARBA00022840"/>
    </source>
</evidence>
<feature type="region of interest" description="Disordered" evidence="8">
    <location>
        <begin position="1"/>
        <end position="66"/>
    </location>
</feature>
<sequence>MPDERLTDGTQAYQDANAEPAETVPHTATHQPDGTQIYRSSDTLPPTATHHPDSTQAYQSEAPLPLPKSLPTVPGYEIVKELGRGGMGVVYLARQAALKRLVALKMIRGAGEASADQLERFHTEAEAVARLQHPNIVQIFEVGEYERNPYFALEFVDGPSMAAALTDREWSPAESAEFVETLARAVHHAHQKNIVHRDLKPANVLMMADGTPKVTDFGLAKRIEESASGQTHTGAVMGTPSYMAPEQAAGHIHLIGPATDTYALGAILYQCLTSKAPFRGDSILDTLEQVRTLDPVLPSKARPGVPRDLETVCLKALAKDPAARYPSALAMAEDLDRFRRGEPILGRREPFARAVLRKARRHAIKLVVAAAVVVVAVTVVGAVALSRSNRERRDLEGRVAAGLEQSPWTPAAADAVEGDIAQLAAVDEARGRAAAQKLVERYAASVKDELNQPRIRAEDRAGLEAKVAWLTPRDAKLAQGLQADLQARLRAWQVRREVTVAAADGAFENPVRPDGDHLTAAGPFVITNLPAEGTVRVTAEFDGQWWEGRRAGVVIGHRSNDRNDDANGYAFVVRPAAAATDPDARTPAASPPSFAAAQGHAAVEILRDGIPLTTAPLTLQPGRLQVVAERDGDRLRVSVNSGAATTFEDPVQLDVSARCRLAVVWPPNAGLRFLRVEDQPLPPVASVLERADDALARGQTADALALYAAFARDNPDADATAEARCKVGLCLVRLNRPEDASRAFERAFTDKSPRWGIISVFQIWLLHLKAKRFDDADAALAAIKLKYQPDEIRRYVPTALREEITYQFFVSPASHFFRDPKVVEQLDALFRLRETLQLDAGDPNRFLTLVIAYALADDFKKAKAFGDEHLDEMLEWGHAAGGSERPHWIMRWHAWVNRLEKRPDENVYAKHFYGPLRDRETAEDRKRSFLSMTLEAARDRAAAGKLDQAEYEVNRYLAEYPRPILDYSFYYEAYFLKGLLRQSAGDAAGASAEWRKGMYSEFLAQLPPADRAKAPPSPVDPKGLVAHWAMASWTDALSDAEAMTIFKSLSASFSTDEMSKQVAGALNMTPAVVRSTWLSPRGRDTARKMAFLDMTPGEFFWAPPRTLVYEKARQDLFAGRPTAEQDAILWDAIARATESFRVGGMTKTQVFQLALAWKGTMNVFGWGGIAPTMKPEIRGPVAFVLGHRYRSLNKPADAATLFRTAAADAPADSPLKRQAEAELKAK</sequence>
<feature type="region of interest" description="Disordered" evidence="8">
    <location>
        <begin position="1207"/>
        <end position="1226"/>
    </location>
</feature>
<dbReference type="Gene3D" id="1.25.40.10">
    <property type="entry name" value="Tetratricopeptide repeat domain"/>
    <property type="match status" value="1"/>
</dbReference>
<evidence type="ECO:0000256" key="5">
    <source>
        <dbReference type="ARBA" id="ARBA00022777"/>
    </source>
</evidence>
<dbReference type="FunFam" id="1.10.510.10:FF:000021">
    <property type="entry name" value="Serine/threonine protein kinase"/>
    <property type="match status" value="1"/>
</dbReference>
<evidence type="ECO:0000256" key="4">
    <source>
        <dbReference type="ARBA" id="ARBA00022741"/>
    </source>
</evidence>
<feature type="compositionally biased region" description="Polar residues" evidence="8">
    <location>
        <begin position="26"/>
        <end position="46"/>
    </location>
</feature>
<dbReference type="InterPro" id="IPR017441">
    <property type="entry name" value="Protein_kinase_ATP_BS"/>
</dbReference>
<dbReference type="KEGG" id="lrs:PX52LOC_02179"/>
<feature type="compositionally biased region" description="Basic and acidic residues" evidence="8">
    <location>
        <begin position="1214"/>
        <end position="1226"/>
    </location>
</feature>
<reference evidence="12" key="1">
    <citation type="submission" date="2019-08" db="EMBL/GenBank/DDBJ databases">
        <title>Limnoglobus roseus gen. nov., sp. nov., a novel freshwater planctomycete with a giant genome from the family Gemmataceae.</title>
        <authorList>
            <person name="Kulichevskaya I.S."/>
            <person name="Naumoff D.G."/>
            <person name="Miroshnikov K."/>
            <person name="Ivanova A."/>
            <person name="Philippov D.A."/>
            <person name="Hakobyan A."/>
            <person name="Rijpstra I.C."/>
            <person name="Sinninghe Damste J.S."/>
            <person name="Liesack W."/>
            <person name="Dedysh S.N."/>
        </authorList>
    </citation>
    <scope>NUCLEOTIDE SEQUENCE [LARGE SCALE GENOMIC DNA]</scope>
    <source>
        <strain evidence="12">PX52</strain>
    </source>
</reference>
<dbReference type="CDD" id="cd14014">
    <property type="entry name" value="STKc_PknB_like"/>
    <property type="match status" value="1"/>
</dbReference>
<dbReference type="Gene3D" id="1.10.510.10">
    <property type="entry name" value="Transferase(Phosphotransferase) domain 1"/>
    <property type="match status" value="1"/>
</dbReference>
<dbReference type="PANTHER" id="PTHR43289:SF6">
    <property type="entry name" value="SERINE_THREONINE-PROTEIN KINASE NEKL-3"/>
    <property type="match status" value="1"/>
</dbReference>
<dbReference type="Gene3D" id="3.30.200.20">
    <property type="entry name" value="Phosphorylase Kinase, domain 1"/>
    <property type="match status" value="1"/>
</dbReference>
<dbReference type="EC" id="2.7.11.1" evidence="1"/>
<dbReference type="RefSeq" id="WP_149110091.1">
    <property type="nucleotide sequence ID" value="NZ_CP042425.1"/>
</dbReference>
<keyword evidence="9" id="KW-0472">Membrane</keyword>
<dbReference type="OrthoDB" id="256096at2"/>
<evidence type="ECO:0000256" key="8">
    <source>
        <dbReference type="SAM" id="MobiDB-lite"/>
    </source>
</evidence>
<evidence type="ECO:0000256" key="1">
    <source>
        <dbReference type="ARBA" id="ARBA00012513"/>
    </source>
</evidence>
<dbReference type="InterPro" id="IPR011009">
    <property type="entry name" value="Kinase-like_dom_sf"/>
</dbReference>
<dbReference type="InterPro" id="IPR000719">
    <property type="entry name" value="Prot_kinase_dom"/>
</dbReference>
<keyword evidence="3" id="KW-0808">Transferase</keyword>
<keyword evidence="5 11" id="KW-0418">Kinase</keyword>
<dbReference type="GO" id="GO:0005524">
    <property type="term" value="F:ATP binding"/>
    <property type="evidence" value="ECO:0007669"/>
    <property type="project" value="UniProtKB-UniRule"/>
</dbReference>
<dbReference type="PROSITE" id="PS00108">
    <property type="entry name" value="PROTEIN_KINASE_ST"/>
    <property type="match status" value="1"/>
</dbReference>
<feature type="domain" description="Protein kinase" evidence="10">
    <location>
        <begin position="76"/>
        <end position="345"/>
    </location>
</feature>
<evidence type="ECO:0000256" key="7">
    <source>
        <dbReference type="PROSITE-ProRule" id="PRU10141"/>
    </source>
</evidence>
<evidence type="ECO:0000256" key="9">
    <source>
        <dbReference type="SAM" id="Phobius"/>
    </source>
</evidence>
<keyword evidence="2 11" id="KW-0723">Serine/threonine-protein kinase</keyword>
<dbReference type="PROSITE" id="PS50011">
    <property type="entry name" value="PROTEIN_KINASE_DOM"/>
    <property type="match status" value="1"/>
</dbReference>
<dbReference type="SUPFAM" id="SSF48452">
    <property type="entry name" value="TPR-like"/>
    <property type="match status" value="1"/>
</dbReference>
<feature type="transmembrane region" description="Helical" evidence="9">
    <location>
        <begin position="363"/>
        <end position="385"/>
    </location>
</feature>
<keyword evidence="9" id="KW-0812">Transmembrane</keyword>
<dbReference type="Pfam" id="PF00069">
    <property type="entry name" value="Pkinase"/>
    <property type="match status" value="1"/>
</dbReference>
<dbReference type="SUPFAM" id="SSF56112">
    <property type="entry name" value="Protein kinase-like (PK-like)"/>
    <property type="match status" value="1"/>
</dbReference>
<protein>
    <recommendedName>
        <fullName evidence="1">non-specific serine/threonine protein kinase</fullName>
        <ecNumber evidence="1">2.7.11.1</ecNumber>
    </recommendedName>
</protein>
<evidence type="ECO:0000256" key="3">
    <source>
        <dbReference type="ARBA" id="ARBA00022679"/>
    </source>
</evidence>
<dbReference type="PROSITE" id="PS00107">
    <property type="entry name" value="PROTEIN_KINASE_ATP"/>
    <property type="match status" value="1"/>
</dbReference>
<keyword evidence="12" id="KW-1185">Reference proteome</keyword>
<dbReference type="InterPro" id="IPR011990">
    <property type="entry name" value="TPR-like_helical_dom_sf"/>
</dbReference>
<evidence type="ECO:0000313" key="11">
    <source>
        <dbReference type="EMBL" id="QEL15264.1"/>
    </source>
</evidence>
<evidence type="ECO:0000256" key="2">
    <source>
        <dbReference type="ARBA" id="ARBA00022527"/>
    </source>
</evidence>
<dbReference type="AlphaFoldDB" id="A0A5C1ADR8"/>
<proteinExistence type="predicted"/>
<keyword evidence="4 7" id="KW-0547">Nucleotide-binding</keyword>
<organism evidence="11 12">
    <name type="scientific">Limnoglobus roseus</name>
    <dbReference type="NCBI Taxonomy" id="2598579"/>
    <lineage>
        <taxon>Bacteria</taxon>
        <taxon>Pseudomonadati</taxon>
        <taxon>Planctomycetota</taxon>
        <taxon>Planctomycetia</taxon>
        <taxon>Gemmatales</taxon>
        <taxon>Gemmataceae</taxon>
        <taxon>Limnoglobus</taxon>
    </lineage>
</organism>
<gene>
    <name evidence="11" type="ORF">PX52LOC_02179</name>
</gene>
<keyword evidence="6 7" id="KW-0067">ATP-binding</keyword>
<evidence type="ECO:0000313" key="12">
    <source>
        <dbReference type="Proteomes" id="UP000324974"/>
    </source>
</evidence>
<feature type="binding site" evidence="7">
    <location>
        <position position="105"/>
    </location>
    <ligand>
        <name>ATP</name>
        <dbReference type="ChEBI" id="CHEBI:30616"/>
    </ligand>
</feature>